<feature type="transmembrane region" description="Helical" evidence="6">
    <location>
        <begin position="122"/>
        <end position="141"/>
    </location>
</feature>
<evidence type="ECO:0000313" key="9">
    <source>
        <dbReference type="Proteomes" id="UP000515908"/>
    </source>
</evidence>
<evidence type="ECO:0000256" key="3">
    <source>
        <dbReference type="ARBA" id="ARBA00022989"/>
    </source>
</evidence>
<evidence type="ECO:0000256" key="1">
    <source>
        <dbReference type="ARBA" id="ARBA00004141"/>
    </source>
</evidence>
<sequence length="148" mass="16073">MLGVVHCTLLGTLGAACCYGLSYTVGTGLVETADRRLMKGEGLTKIRTQVTRYRKDLLVYLLFLRLTPILPNWLVNLASPVVGVPLSTFVLATAAGIIPQTYLSVRFGAAVKVGENGSMVTVWDTLLVALIGATVLLVYRLRKRFTTE</sequence>
<name>S9WL50_9TRYP</name>
<organism evidence="8 9">
    <name type="scientific">Angomonas deanei</name>
    <dbReference type="NCBI Taxonomy" id="59799"/>
    <lineage>
        <taxon>Eukaryota</taxon>
        <taxon>Discoba</taxon>
        <taxon>Euglenozoa</taxon>
        <taxon>Kinetoplastea</taxon>
        <taxon>Metakinetoplastina</taxon>
        <taxon>Trypanosomatida</taxon>
        <taxon>Trypanosomatidae</taxon>
        <taxon>Strigomonadinae</taxon>
        <taxon>Angomonas</taxon>
    </lineage>
</organism>
<evidence type="ECO:0000259" key="7">
    <source>
        <dbReference type="Pfam" id="PF09335"/>
    </source>
</evidence>
<dbReference type="GO" id="GO:0000045">
    <property type="term" value="P:autophagosome assembly"/>
    <property type="evidence" value="ECO:0007669"/>
    <property type="project" value="TreeGrafter"/>
</dbReference>
<dbReference type="OrthoDB" id="3364966at2759"/>
<dbReference type="InterPro" id="IPR032816">
    <property type="entry name" value="VTT_dom"/>
</dbReference>
<dbReference type="PANTHER" id="PTHR43220">
    <property type="match status" value="1"/>
</dbReference>
<gene>
    <name evidence="8" type="ORF">ADEAN_000668500</name>
</gene>
<dbReference type="PANTHER" id="PTHR43220:SF18">
    <property type="entry name" value="TRANSMEMBRANE PROTEIN 41B"/>
    <property type="match status" value="1"/>
</dbReference>
<dbReference type="AlphaFoldDB" id="S9WL50"/>
<comment type="similarity">
    <text evidence="5">Belongs to the TMEM41 family.</text>
</comment>
<evidence type="ECO:0000256" key="4">
    <source>
        <dbReference type="ARBA" id="ARBA00023136"/>
    </source>
</evidence>
<keyword evidence="3 6" id="KW-1133">Transmembrane helix</keyword>
<feature type="domain" description="VTT" evidence="7">
    <location>
        <begin position="3"/>
        <end position="109"/>
    </location>
</feature>
<evidence type="ECO:0000256" key="5">
    <source>
        <dbReference type="ARBA" id="ARBA00025797"/>
    </source>
</evidence>
<dbReference type="InterPro" id="IPR045014">
    <property type="entry name" value="TM41A/B"/>
</dbReference>
<feature type="transmembrane region" description="Helical" evidence="6">
    <location>
        <begin position="82"/>
        <end position="102"/>
    </location>
</feature>
<evidence type="ECO:0000256" key="2">
    <source>
        <dbReference type="ARBA" id="ARBA00022692"/>
    </source>
</evidence>
<evidence type="ECO:0000256" key="6">
    <source>
        <dbReference type="SAM" id="Phobius"/>
    </source>
</evidence>
<proteinExistence type="inferred from homology"/>
<keyword evidence="9" id="KW-1185">Reference proteome</keyword>
<protein>
    <submittedName>
        <fullName evidence="8">SNARE associated Golgi protein, putative</fullName>
    </submittedName>
</protein>
<comment type="subcellular location">
    <subcellularLocation>
        <location evidence="1">Membrane</location>
        <topology evidence="1">Multi-pass membrane protein</topology>
    </subcellularLocation>
</comment>
<dbReference type="VEuPathDB" id="TriTrypDB:ADEAN_000668500"/>
<dbReference type="Proteomes" id="UP000515908">
    <property type="component" value="Chromosome 13"/>
</dbReference>
<keyword evidence="2 6" id="KW-0812">Transmembrane</keyword>
<accession>S9WL50</accession>
<dbReference type="Pfam" id="PF09335">
    <property type="entry name" value="VTT_dom"/>
    <property type="match status" value="1"/>
</dbReference>
<reference evidence="8 9" key="1">
    <citation type="submission" date="2020-08" db="EMBL/GenBank/DDBJ databases">
        <authorList>
            <person name="Newling K."/>
            <person name="Davey J."/>
            <person name="Forrester S."/>
        </authorList>
    </citation>
    <scope>NUCLEOTIDE SEQUENCE [LARGE SCALE GENOMIC DNA]</scope>
    <source>
        <strain evidence="9">Crithidia deanei Carvalho (ATCC PRA-265)</strain>
    </source>
</reference>
<dbReference type="GO" id="GO:0016020">
    <property type="term" value="C:membrane"/>
    <property type="evidence" value="ECO:0007669"/>
    <property type="project" value="UniProtKB-SubCell"/>
</dbReference>
<evidence type="ECO:0000313" key="8">
    <source>
        <dbReference type="EMBL" id="CAD2219183.1"/>
    </source>
</evidence>
<keyword evidence="4 6" id="KW-0472">Membrane</keyword>
<feature type="transmembrane region" description="Helical" evidence="6">
    <location>
        <begin position="57"/>
        <end position="75"/>
    </location>
</feature>
<dbReference type="EMBL" id="LR877157">
    <property type="protein sequence ID" value="CAD2219183.1"/>
    <property type="molecule type" value="Genomic_DNA"/>
</dbReference>